<evidence type="ECO:0000313" key="1">
    <source>
        <dbReference type="EMBL" id="CAB4269653.1"/>
    </source>
</evidence>
<organism evidence="1 2">
    <name type="scientific">Prunus armeniaca</name>
    <name type="common">Apricot</name>
    <name type="synonym">Armeniaca vulgaris</name>
    <dbReference type="NCBI Taxonomy" id="36596"/>
    <lineage>
        <taxon>Eukaryota</taxon>
        <taxon>Viridiplantae</taxon>
        <taxon>Streptophyta</taxon>
        <taxon>Embryophyta</taxon>
        <taxon>Tracheophyta</taxon>
        <taxon>Spermatophyta</taxon>
        <taxon>Magnoliopsida</taxon>
        <taxon>eudicotyledons</taxon>
        <taxon>Gunneridae</taxon>
        <taxon>Pentapetalae</taxon>
        <taxon>rosids</taxon>
        <taxon>fabids</taxon>
        <taxon>Rosales</taxon>
        <taxon>Rosaceae</taxon>
        <taxon>Amygdaloideae</taxon>
        <taxon>Amygdaleae</taxon>
        <taxon>Prunus</taxon>
    </lineage>
</organism>
<gene>
    <name evidence="1" type="ORF">CURHAP_LOCUS15379</name>
</gene>
<dbReference type="Proteomes" id="UP000507222">
    <property type="component" value="Unassembled WGS sequence"/>
</dbReference>
<dbReference type="EMBL" id="CAEKDK010000002">
    <property type="protein sequence ID" value="CAB4269653.1"/>
    <property type="molecule type" value="Genomic_DNA"/>
</dbReference>
<protein>
    <submittedName>
        <fullName evidence="1">Uncharacterized protein</fullName>
    </submittedName>
</protein>
<accession>A0A6J5U0L5</accession>
<dbReference type="AlphaFoldDB" id="A0A6J5U0L5"/>
<reference evidence="1 2" key="1">
    <citation type="submission" date="2020-05" db="EMBL/GenBank/DDBJ databases">
        <authorList>
            <person name="Campoy J."/>
            <person name="Schneeberger K."/>
            <person name="Spophaly S."/>
        </authorList>
    </citation>
    <scope>NUCLEOTIDE SEQUENCE [LARGE SCALE GENOMIC DNA]</scope>
    <source>
        <strain evidence="1">PruArmRojPasFocal</strain>
    </source>
</reference>
<evidence type="ECO:0000313" key="2">
    <source>
        <dbReference type="Proteomes" id="UP000507222"/>
    </source>
</evidence>
<sequence length="84" mass="9660">MTAEVTSGPTICQYCWKKSGDNYRGQGIWMGASGFWNKASRISSWAYGCIRDKFISTGTQREITDKVFCRALQRMPWERKISPK</sequence>
<proteinExistence type="predicted"/>
<name>A0A6J5U0L5_PRUAR</name>